<reference evidence="5 6" key="1">
    <citation type="submission" date="2022-11" db="EMBL/GenBank/DDBJ databases">
        <title>Minimal conservation of predation-associated metabolite biosynthetic gene clusters underscores biosynthetic potential of Myxococcota including descriptions for ten novel species: Archangium lansinium sp. nov., Myxococcus landrumus sp. nov., Nannocystis bai.</title>
        <authorList>
            <person name="Ahearne A."/>
            <person name="Stevens C."/>
            <person name="Phillips K."/>
        </authorList>
    </citation>
    <scope>NUCLEOTIDE SEQUENCE [LARGE SCALE GENOMIC DNA]</scope>
    <source>
        <strain evidence="5 6">MIWBW</strain>
    </source>
</reference>
<evidence type="ECO:0000256" key="3">
    <source>
        <dbReference type="ARBA" id="ARBA00022898"/>
    </source>
</evidence>
<dbReference type="Gene3D" id="3.40.50.1100">
    <property type="match status" value="2"/>
</dbReference>
<dbReference type="Pfam" id="PF00291">
    <property type="entry name" value="PALP"/>
    <property type="match status" value="1"/>
</dbReference>
<dbReference type="InterPro" id="IPR001926">
    <property type="entry name" value="TrpB-like_PALP"/>
</dbReference>
<organism evidence="5 6">
    <name type="scientific">Archangium lansingense</name>
    <dbReference type="NCBI Taxonomy" id="2995310"/>
    <lineage>
        <taxon>Bacteria</taxon>
        <taxon>Pseudomonadati</taxon>
        <taxon>Myxococcota</taxon>
        <taxon>Myxococcia</taxon>
        <taxon>Myxococcales</taxon>
        <taxon>Cystobacterineae</taxon>
        <taxon>Archangiaceae</taxon>
        <taxon>Archangium</taxon>
    </lineage>
</organism>
<comment type="similarity">
    <text evidence="2">Belongs to the ACC deaminase/D-cysteine desulfhydrase family.</text>
</comment>
<keyword evidence="6" id="KW-1185">Reference proteome</keyword>
<protein>
    <submittedName>
        <fullName evidence="5">Pyridoxal-phosphate dependent enzyme</fullName>
    </submittedName>
</protein>
<proteinExistence type="inferred from homology"/>
<gene>
    <name evidence="5" type="ORF">OV287_48380</name>
</gene>
<sequence length="337" mass="35875">MSEALLSPAFALTPTPVQLAQHVSEALGREVYVKRDDQTHPAYGGNKARKLSMLLAEARARRATDLVLVGAAGSNHVLATTVHGRALGFAVTAFVVPRPHSPEAEESLRAAAALGCRLVPTRSEWTAVPRLAHELLRLRLRGRRPWFIPPGGSSSLGAVGYVRAVEELARQRANGELPWPDVMVCVLGSGGMLAGLAAGVRAVGLPCRVVGVGVWSAWAANRMALTWMARRTLALANEPGRDSPYAPPELEVDLSQLGAGYGHPTEAALEAQALFARDGVVLDTTYTAKAAAGLMALARADPRPRRFLFWHSLSSAPLEPLLGSGELPEPQVLALLR</sequence>
<dbReference type="InterPro" id="IPR036052">
    <property type="entry name" value="TrpB-like_PALP_sf"/>
</dbReference>
<dbReference type="RefSeq" id="WP_267540862.1">
    <property type="nucleotide sequence ID" value="NZ_JAPNKA010000001.1"/>
</dbReference>
<evidence type="ECO:0000259" key="4">
    <source>
        <dbReference type="Pfam" id="PF00291"/>
    </source>
</evidence>
<feature type="domain" description="Tryptophan synthase beta chain-like PALP" evidence="4">
    <location>
        <begin position="12"/>
        <end position="309"/>
    </location>
</feature>
<dbReference type="Proteomes" id="UP001207654">
    <property type="component" value="Unassembled WGS sequence"/>
</dbReference>
<dbReference type="PANTHER" id="PTHR43780">
    <property type="entry name" value="1-AMINOCYCLOPROPANE-1-CARBOXYLATE DEAMINASE-RELATED"/>
    <property type="match status" value="1"/>
</dbReference>
<evidence type="ECO:0000313" key="5">
    <source>
        <dbReference type="EMBL" id="MCY1082289.1"/>
    </source>
</evidence>
<evidence type="ECO:0000256" key="2">
    <source>
        <dbReference type="ARBA" id="ARBA00008639"/>
    </source>
</evidence>
<dbReference type="SUPFAM" id="SSF53686">
    <property type="entry name" value="Tryptophan synthase beta subunit-like PLP-dependent enzymes"/>
    <property type="match status" value="1"/>
</dbReference>
<evidence type="ECO:0000313" key="6">
    <source>
        <dbReference type="Proteomes" id="UP001207654"/>
    </source>
</evidence>
<dbReference type="PANTHER" id="PTHR43780:SF2">
    <property type="entry name" value="1-AMINOCYCLOPROPANE-1-CARBOXYLATE DEAMINASE-RELATED"/>
    <property type="match status" value="1"/>
</dbReference>
<name>A0ABT4AKR8_9BACT</name>
<keyword evidence="3" id="KW-0663">Pyridoxal phosphate</keyword>
<comment type="cofactor">
    <cofactor evidence="1">
        <name>pyridoxal 5'-phosphate</name>
        <dbReference type="ChEBI" id="CHEBI:597326"/>
    </cofactor>
</comment>
<dbReference type="PIRSF" id="PIRSF006278">
    <property type="entry name" value="ACCD_DCysDesulf"/>
    <property type="match status" value="1"/>
</dbReference>
<dbReference type="InterPro" id="IPR027278">
    <property type="entry name" value="ACCD_DCysDesulf"/>
</dbReference>
<comment type="caution">
    <text evidence="5">The sequence shown here is derived from an EMBL/GenBank/DDBJ whole genome shotgun (WGS) entry which is preliminary data.</text>
</comment>
<accession>A0ABT4AKR8</accession>
<dbReference type="EMBL" id="JAPNKA010000001">
    <property type="protein sequence ID" value="MCY1082289.1"/>
    <property type="molecule type" value="Genomic_DNA"/>
</dbReference>
<evidence type="ECO:0000256" key="1">
    <source>
        <dbReference type="ARBA" id="ARBA00001933"/>
    </source>
</evidence>